<evidence type="ECO:0000313" key="3">
    <source>
        <dbReference type="EMBL" id="RRJ91473.1"/>
    </source>
</evidence>
<dbReference type="NCBIfam" id="TIGR04183">
    <property type="entry name" value="Por_Secre_tail"/>
    <property type="match status" value="1"/>
</dbReference>
<gene>
    <name evidence="3" type="ORF">EG849_08130</name>
</gene>
<accession>A0A3P3WG09</accession>
<dbReference type="OrthoDB" id="9800955at2"/>
<dbReference type="InterPro" id="IPR026444">
    <property type="entry name" value="Secre_tail"/>
</dbReference>
<sequence>MLTVTNVPIGYDGYLYRALVGNGTSCTTISEEATLSVSPPLGTPEYNVGQMVLYPNPAVTHVFIKIPFASSLKYCKLEVFDSSGRILLQKTLKDEVEKVDVDNLPNGVYIFTITSEYGSNSKKIIKQ</sequence>
<protein>
    <submittedName>
        <fullName evidence="3">T9SS C-terminal target domain-containing protein</fullName>
    </submittedName>
</protein>
<organism evidence="3 4">
    <name type="scientific">Flavobacterium macacae</name>
    <dbReference type="NCBI Taxonomy" id="2488993"/>
    <lineage>
        <taxon>Bacteria</taxon>
        <taxon>Pseudomonadati</taxon>
        <taxon>Bacteroidota</taxon>
        <taxon>Flavobacteriia</taxon>
        <taxon>Flavobacteriales</taxon>
        <taxon>Flavobacteriaceae</taxon>
        <taxon>Flavobacterium</taxon>
    </lineage>
</organism>
<proteinExistence type="predicted"/>
<keyword evidence="1" id="KW-0732">Signal</keyword>
<keyword evidence="4" id="KW-1185">Reference proteome</keyword>
<dbReference type="EMBL" id="RQVR01000008">
    <property type="protein sequence ID" value="RRJ91473.1"/>
    <property type="molecule type" value="Genomic_DNA"/>
</dbReference>
<reference evidence="3 4" key="1">
    <citation type="submission" date="2018-11" db="EMBL/GenBank/DDBJ databases">
        <title>Flavobacterium sp. nov., YIM 102600 draft genome.</title>
        <authorList>
            <person name="Li G."/>
            <person name="Jiang Y."/>
        </authorList>
    </citation>
    <scope>NUCLEOTIDE SEQUENCE [LARGE SCALE GENOMIC DNA]</scope>
    <source>
        <strain evidence="3 4">YIM 102600</strain>
    </source>
</reference>
<comment type="caution">
    <text evidence="3">The sequence shown here is derived from an EMBL/GenBank/DDBJ whole genome shotgun (WGS) entry which is preliminary data.</text>
</comment>
<evidence type="ECO:0000259" key="2">
    <source>
        <dbReference type="Pfam" id="PF18962"/>
    </source>
</evidence>
<evidence type="ECO:0000313" key="4">
    <source>
        <dbReference type="Proteomes" id="UP000271937"/>
    </source>
</evidence>
<dbReference type="AlphaFoldDB" id="A0A3P3WG09"/>
<name>A0A3P3WG09_9FLAO</name>
<dbReference type="Pfam" id="PF18962">
    <property type="entry name" value="Por_Secre_tail"/>
    <property type="match status" value="1"/>
</dbReference>
<evidence type="ECO:0000256" key="1">
    <source>
        <dbReference type="ARBA" id="ARBA00022729"/>
    </source>
</evidence>
<dbReference type="Proteomes" id="UP000271937">
    <property type="component" value="Unassembled WGS sequence"/>
</dbReference>
<feature type="domain" description="Secretion system C-terminal sorting" evidence="2">
    <location>
        <begin position="53"/>
        <end position="125"/>
    </location>
</feature>